<dbReference type="AlphaFoldDB" id="A0A7C9A3X6"/>
<name>A0A7C9A3X6_OPUST</name>
<proteinExistence type="predicted"/>
<reference evidence="1" key="1">
    <citation type="journal article" date="2013" name="J. Plant Res.">
        <title>Effect of fungi and light on seed germination of three Opuntia species from semiarid lands of central Mexico.</title>
        <authorList>
            <person name="Delgado-Sanchez P."/>
            <person name="Jimenez-Bremont J.F."/>
            <person name="Guerrero-Gonzalez Mde L."/>
            <person name="Flores J."/>
        </authorList>
    </citation>
    <scope>NUCLEOTIDE SEQUENCE</scope>
    <source>
        <tissue evidence="1">Cladode</tissue>
    </source>
</reference>
<evidence type="ECO:0000313" key="1">
    <source>
        <dbReference type="EMBL" id="MBA4656475.1"/>
    </source>
</evidence>
<organism evidence="1">
    <name type="scientific">Opuntia streptacantha</name>
    <name type="common">Prickly pear cactus</name>
    <name type="synonym">Opuntia cardona</name>
    <dbReference type="NCBI Taxonomy" id="393608"/>
    <lineage>
        <taxon>Eukaryota</taxon>
        <taxon>Viridiplantae</taxon>
        <taxon>Streptophyta</taxon>
        <taxon>Embryophyta</taxon>
        <taxon>Tracheophyta</taxon>
        <taxon>Spermatophyta</taxon>
        <taxon>Magnoliopsida</taxon>
        <taxon>eudicotyledons</taxon>
        <taxon>Gunneridae</taxon>
        <taxon>Pentapetalae</taxon>
        <taxon>Caryophyllales</taxon>
        <taxon>Cactineae</taxon>
        <taxon>Cactaceae</taxon>
        <taxon>Opuntioideae</taxon>
        <taxon>Opuntia</taxon>
    </lineage>
</organism>
<protein>
    <submittedName>
        <fullName evidence="1">Uncharacterized protein</fullName>
    </submittedName>
</protein>
<sequence length="157" mass="18001">MRQVWKISEAPQRAYLLLQTTIDKTLNPLLLSPTSPKPLNPFRLLLLRGLSTAQHSSSSSSPWPTTFDCLTGLFDKSRAYDPKYRRELQLKVLELKDELIKVNGDYEGVCRVLDQKGLPLFVSNLDGSAFVMLLEELRALPQLAIEVFDWRRKEKQV</sequence>
<accession>A0A7C9A3X6</accession>
<dbReference type="EMBL" id="GISG01192302">
    <property type="protein sequence ID" value="MBA4656475.1"/>
    <property type="molecule type" value="Transcribed_RNA"/>
</dbReference>
<reference evidence="1" key="2">
    <citation type="submission" date="2020-07" db="EMBL/GenBank/DDBJ databases">
        <authorList>
            <person name="Vera ALvarez R."/>
            <person name="Arias-Moreno D.M."/>
            <person name="Jimenez-Jacinto V."/>
            <person name="Jimenez-Bremont J.F."/>
            <person name="Swaminathan K."/>
            <person name="Moose S.P."/>
            <person name="Guerrero-Gonzalez M.L."/>
            <person name="Marino-Ramirez L."/>
            <person name="Landsman D."/>
            <person name="Rodriguez-Kessler M."/>
            <person name="Delgado-Sanchez P."/>
        </authorList>
    </citation>
    <scope>NUCLEOTIDE SEQUENCE</scope>
    <source>
        <tissue evidence="1">Cladode</tissue>
    </source>
</reference>